<gene>
    <name evidence="1" type="ORF">LOY88_001865</name>
</gene>
<name>A0ACB8V0T5_9EURO</name>
<comment type="caution">
    <text evidence="1">The sequence shown here is derived from an EMBL/GenBank/DDBJ whole genome shotgun (WGS) entry which is preliminary data.</text>
</comment>
<accession>A0ACB8V0T5</accession>
<dbReference type="EMBL" id="JALBCA010000020">
    <property type="protein sequence ID" value="KAI2390057.1"/>
    <property type="molecule type" value="Genomic_DNA"/>
</dbReference>
<proteinExistence type="predicted"/>
<organism evidence="1">
    <name type="scientific">Ophidiomyces ophidiicola</name>
    <dbReference type="NCBI Taxonomy" id="1387563"/>
    <lineage>
        <taxon>Eukaryota</taxon>
        <taxon>Fungi</taxon>
        <taxon>Dikarya</taxon>
        <taxon>Ascomycota</taxon>
        <taxon>Pezizomycotina</taxon>
        <taxon>Eurotiomycetes</taxon>
        <taxon>Eurotiomycetidae</taxon>
        <taxon>Onygenales</taxon>
        <taxon>Onygenaceae</taxon>
        <taxon>Ophidiomyces</taxon>
    </lineage>
</organism>
<sequence>MLHPPQWISGHEIEEVDRSNYEATRQEFMSAFKEEERRLHTSVFGEPLSSIVEQGWNSGAFWYSIALTNPTGLYHMLHDHLLLGFPEEHREDGDFLNKLSAYWAADMNSFVQQKIEDKAAYDKQLQEEFDVQPTDYPENNPDP</sequence>
<protein>
    <submittedName>
        <fullName evidence="1">Uncharacterized protein</fullName>
    </submittedName>
</protein>
<evidence type="ECO:0000313" key="1">
    <source>
        <dbReference type="EMBL" id="KAI2390057.1"/>
    </source>
</evidence>
<reference evidence="1" key="1">
    <citation type="journal article" date="2022" name="bioRxiv">
        <title>Population genetic analysis of Ophidiomyces ophidiicola, the causative agent of snake fungal disease, indicates recent introductions to the USA.</title>
        <authorList>
            <person name="Ladner J.T."/>
            <person name="Palmer J.M."/>
            <person name="Ettinger C.L."/>
            <person name="Stajich J.E."/>
            <person name="Farrell T.M."/>
            <person name="Glorioso B.M."/>
            <person name="Lawson B."/>
            <person name="Price S.J."/>
            <person name="Stengle A.G."/>
            <person name="Grear D.A."/>
            <person name="Lorch J.M."/>
        </authorList>
    </citation>
    <scope>NUCLEOTIDE SEQUENCE</scope>
    <source>
        <strain evidence="1">NWHC 24266-5</strain>
    </source>
</reference>